<protein>
    <submittedName>
        <fullName evidence="5">AraC family transcriptional regulator</fullName>
    </submittedName>
</protein>
<dbReference type="PANTHER" id="PTHR43280">
    <property type="entry name" value="ARAC-FAMILY TRANSCRIPTIONAL REGULATOR"/>
    <property type="match status" value="1"/>
</dbReference>
<dbReference type="PROSITE" id="PS00041">
    <property type="entry name" value="HTH_ARAC_FAMILY_1"/>
    <property type="match status" value="1"/>
</dbReference>
<gene>
    <name evidence="5" type="ORF">MMF97_03560</name>
</gene>
<dbReference type="Proteomes" id="UP001165460">
    <property type="component" value="Unassembled WGS sequence"/>
</dbReference>
<dbReference type="RefSeq" id="WP_243359239.1">
    <property type="nucleotide sequence ID" value="NZ_JALGBH010000001.1"/>
</dbReference>
<keyword evidence="2" id="KW-0238">DNA-binding</keyword>
<keyword evidence="3" id="KW-0804">Transcription</keyword>
<evidence type="ECO:0000313" key="6">
    <source>
        <dbReference type="Proteomes" id="UP001165460"/>
    </source>
</evidence>
<organism evidence="5 6">
    <name type="scientific">Pedobacter montanisoli</name>
    <dbReference type="NCBI Taxonomy" id="2923277"/>
    <lineage>
        <taxon>Bacteria</taxon>
        <taxon>Pseudomonadati</taxon>
        <taxon>Bacteroidota</taxon>
        <taxon>Sphingobacteriia</taxon>
        <taxon>Sphingobacteriales</taxon>
        <taxon>Sphingobacteriaceae</taxon>
        <taxon>Pedobacter</taxon>
    </lineage>
</organism>
<sequence length="185" mass="20900">MKLHIKNMVCDRCKMVVKAELESIGLNPVDIELGEVTLLDKTIGDEQLEKVRSALAGVGFELLEDRAKVITEKIKTLIIDLVHHTVEPLKVNLSSYLSDKLGTDYSQLSSLFSNTAKITIEHYYIRQKIERVKELLAYNELTLSEIAFQLNYSSVAHLSAQFKKETGLTPSQFKSSSERNTIDKI</sequence>
<evidence type="ECO:0000313" key="5">
    <source>
        <dbReference type="EMBL" id="MCJ0741777.1"/>
    </source>
</evidence>
<evidence type="ECO:0000256" key="2">
    <source>
        <dbReference type="ARBA" id="ARBA00023125"/>
    </source>
</evidence>
<keyword evidence="6" id="KW-1185">Reference proteome</keyword>
<keyword evidence="1" id="KW-0805">Transcription regulation</keyword>
<evidence type="ECO:0000259" key="4">
    <source>
        <dbReference type="PROSITE" id="PS01124"/>
    </source>
</evidence>
<reference evidence="5" key="1">
    <citation type="submission" date="2022-03" db="EMBL/GenBank/DDBJ databases">
        <authorList>
            <person name="Woo C.Y."/>
        </authorList>
    </citation>
    <scope>NUCLEOTIDE SEQUENCE</scope>
    <source>
        <strain evidence="5">CYS-01</strain>
    </source>
</reference>
<dbReference type="InterPro" id="IPR018062">
    <property type="entry name" value="HTH_AraC-typ_CS"/>
</dbReference>
<dbReference type="Pfam" id="PF12833">
    <property type="entry name" value="HTH_18"/>
    <property type="match status" value="1"/>
</dbReference>
<dbReference type="InterPro" id="IPR009057">
    <property type="entry name" value="Homeodomain-like_sf"/>
</dbReference>
<dbReference type="Gene3D" id="1.10.10.60">
    <property type="entry name" value="Homeodomain-like"/>
    <property type="match status" value="1"/>
</dbReference>
<name>A0ABS9ZTT5_9SPHI</name>
<dbReference type="PROSITE" id="PS01124">
    <property type="entry name" value="HTH_ARAC_FAMILY_2"/>
    <property type="match status" value="1"/>
</dbReference>
<evidence type="ECO:0000256" key="3">
    <source>
        <dbReference type="ARBA" id="ARBA00023163"/>
    </source>
</evidence>
<accession>A0ABS9ZTT5</accession>
<dbReference type="SMART" id="SM00342">
    <property type="entry name" value="HTH_ARAC"/>
    <property type="match status" value="1"/>
</dbReference>
<evidence type="ECO:0000256" key="1">
    <source>
        <dbReference type="ARBA" id="ARBA00023015"/>
    </source>
</evidence>
<feature type="domain" description="HTH araC/xylS-type" evidence="4">
    <location>
        <begin position="97"/>
        <end position="176"/>
    </location>
</feature>
<dbReference type="SUPFAM" id="SSF46689">
    <property type="entry name" value="Homeodomain-like"/>
    <property type="match status" value="1"/>
</dbReference>
<dbReference type="Gene3D" id="3.30.70.100">
    <property type="match status" value="1"/>
</dbReference>
<comment type="caution">
    <text evidence="5">The sequence shown here is derived from an EMBL/GenBank/DDBJ whole genome shotgun (WGS) entry which is preliminary data.</text>
</comment>
<dbReference type="EMBL" id="JALGBH010000001">
    <property type="protein sequence ID" value="MCJ0741777.1"/>
    <property type="molecule type" value="Genomic_DNA"/>
</dbReference>
<dbReference type="PANTHER" id="PTHR43280:SF2">
    <property type="entry name" value="HTH-TYPE TRANSCRIPTIONAL REGULATOR EXSA"/>
    <property type="match status" value="1"/>
</dbReference>
<proteinExistence type="predicted"/>
<dbReference type="InterPro" id="IPR018060">
    <property type="entry name" value="HTH_AraC"/>
</dbReference>